<proteinExistence type="inferred from homology"/>
<dbReference type="InterPro" id="IPR043504">
    <property type="entry name" value="Peptidase_S1_PA_chymotrypsin"/>
</dbReference>
<dbReference type="SUPFAM" id="SSF50494">
    <property type="entry name" value="Trypsin-like serine proteases"/>
    <property type="match status" value="1"/>
</dbReference>
<keyword evidence="8" id="KW-1185">Reference proteome</keyword>
<evidence type="ECO:0000256" key="4">
    <source>
        <dbReference type="ARBA" id="ARBA00022825"/>
    </source>
</evidence>
<feature type="domain" description="Peptidase S1" evidence="6">
    <location>
        <begin position="34"/>
        <end position="281"/>
    </location>
</feature>
<dbReference type="PANTHER" id="PTHR24252:SF8">
    <property type="entry name" value="ACROSIN"/>
    <property type="match status" value="1"/>
</dbReference>
<dbReference type="Ensembl" id="ENSPMRT00000023590.1">
    <property type="protein sequence ID" value="ENSPMRP00000022209.1"/>
    <property type="gene ID" value="ENSPMRG00000014414.1"/>
</dbReference>
<dbReference type="GeneTree" id="ENSGT00940000162777"/>
<dbReference type="GO" id="GO:0006508">
    <property type="term" value="P:proteolysis"/>
    <property type="evidence" value="ECO:0007669"/>
    <property type="project" value="UniProtKB-KW"/>
</dbReference>
<dbReference type="PROSITE" id="PS50240">
    <property type="entry name" value="TRYPSIN_DOM"/>
    <property type="match status" value="1"/>
</dbReference>
<dbReference type="GO" id="GO:0005576">
    <property type="term" value="C:extracellular region"/>
    <property type="evidence" value="ECO:0007669"/>
    <property type="project" value="UniProtKB-ARBA"/>
</dbReference>
<evidence type="ECO:0000313" key="8">
    <source>
        <dbReference type="Proteomes" id="UP000472272"/>
    </source>
</evidence>
<keyword evidence="3" id="KW-0378">Hydrolase</keyword>
<reference evidence="7" key="3">
    <citation type="submission" date="2025-09" db="UniProtKB">
        <authorList>
            <consortium name="Ensembl"/>
        </authorList>
    </citation>
    <scope>IDENTIFICATION</scope>
</reference>
<evidence type="ECO:0000259" key="6">
    <source>
        <dbReference type="PROSITE" id="PS50240"/>
    </source>
</evidence>
<dbReference type="PANTHER" id="PTHR24252">
    <property type="entry name" value="ACROSIN-RELATED"/>
    <property type="match status" value="1"/>
</dbReference>
<dbReference type="PRINTS" id="PR00722">
    <property type="entry name" value="CHYMOTRYPSIN"/>
</dbReference>
<sequence>KQVRSITFGGCTLSQVFGICGRRPMASSHKLMRIMGGSDVLPGTWPWMVSIQTKVRGNIYFPSCGGSLIGPQWVLSAVHCFQKPNHPPFGMSPGLGPETEQRFIKRLVKHEKYDNQLNQGEVVFADIALLEMDEPVNCSDYIQPACLPDERMEVLTLGHCYVSGWGGLLPKGESNLVKRRRTGSPEVFEINSSPAPSLPAGISQGGLGLVCTSAGLKACPHVCFLGMALRVFHPLVRRPAVYLHSHPDAFCSQIPPLLTSCKKGRRLSTLESNVGCGGAGGFLHRTSVPDTKKEPFQSAG</sequence>
<protein>
    <recommendedName>
        <fullName evidence="6">Peptidase S1 domain-containing protein</fullName>
    </recommendedName>
</protein>
<evidence type="ECO:0000256" key="5">
    <source>
        <dbReference type="ARBA" id="ARBA00023157"/>
    </source>
</evidence>
<reference evidence="7 8" key="1">
    <citation type="journal article" date="2019" name="Proc. Natl. Acad. Sci. U.S.A.">
        <title>Regulatory changes in pterin and carotenoid genes underlie balanced color polymorphisms in the wall lizard.</title>
        <authorList>
            <person name="Andrade P."/>
            <person name="Pinho C."/>
            <person name="Perez I de Lanuza G."/>
            <person name="Afonso S."/>
            <person name="Brejcha J."/>
            <person name="Rubin C.J."/>
            <person name="Wallerman O."/>
            <person name="Pereira P."/>
            <person name="Sabatino S.J."/>
            <person name="Bellati A."/>
            <person name="Pellitteri-Rosa D."/>
            <person name="Bosakova Z."/>
            <person name="Bunikis I."/>
            <person name="Carretero M.A."/>
            <person name="Feiner N."/>
            <person name="Marsik P."/>
            <person name="Pauperio F."/>
            <person name="Salvi D."/>
            <person name="Soler L."/>
            <person name="While G.M."/>
            <person name="Uller T."/>
            <person name="Font E."/>
            <person name="Andersson L."/>
            <person name="Carneiro M."/>
        </authorList>
    </citation>
    <scope>NUCLEOTIDE SEQUENCE</scope>
</reference>
<evidence type="ECO:0000256" key="3">
    <source>
        <dbReference type="ARBA" id="ARBA00022801"/>
    </source>
</evidence>
<dbReference type="SMART" id="SM00020">
    <property type="entry name" value="Tryp_SPc"/>
    <property type="match status" value="1"/>
</dbReference>
<name>A0A670JF40_PODMU</name>
<keyword evidence="2" id="KW-0645">Protease</keyword>
<dbReference type="InterPro" id="IPR009003">
    <property type="entry name" value="Peptidase_S1_PA"/>
</dbReference>
<dbReference type="InterPro" id="IPR001254">
    <property type="entry name" value="Trypsin_dom"/>
</dbReference>
<organism evidence="7 8">
    <name type="scientific">Podarcis muralis</name>
    <name type="common">Wall lizard</name>
    <name type="synonym">Lacerta muralis</name>
    <dbReference type="NCBI Taxonomy" id="64176"/>
    <lineage>
        <taxon>Eukaryota</taxon>
        <taxon>Metazoa</taxon>
        <taxon>Chordata</taxon>
        <taxon>Craniata</taxon>
        <taxon>Vertebrata</taxon>
        <taxon>Euteleostomi</taxon>
        <taxon>Lepidosauria</taxon>
        <taxon>Squamata</taxon>
        <taxon>Bifurcata</taxon>
        <taxon>Unidentata</taxon>
        <taxon>Episquamata</taxon>
        <taxon>Laterata</taxon>
        <taxon>Lacertibaenia</taxon>
        <taxon>Lacertidae</taxon>
        <taxon>Podarcis</taxon>
    </lineage>
</organism>
<dbReference type="GO" id="GO:0007340">
    <property type="term" value="P:acrosome reaction"/>
    <property type="evidence" value="ECO:0007669"/>
    <property type="project" value="TreeGrafter"/>
</dbReference>
<dbReference type="CDD" id="cd00190">
    <property type="entry name" value="Tryp_SPc"/>
    <property type="match status" value="1"/>
</dbReference>
<comment type="similarity">
    <text evidence="1">Belongs to the peptidase S1 family. Snake venom subfamily.</text>
</comment>
<keyword evidence="4" id="KW-0720">Serine protease</keyword>
<evidence type="ECO:0000313" key="7">
    <source>
        <dbReference type="Ensembl" id="ENSPMRP00000022209.1"/>
    </source>
</evidence>
<dbReference type="Proteomes" id="UP000472272">
    <property type="component" value="Chromosome 10"/>
</dbReference>
<evidence type="ECO:0000256" key="1">
    <source>
        <dbReference type="ARBA" id="ARBA00009228"/>
    </source>
</evidence>
<reference evidence="7" key="2">
    <citation type="submission" date="2025-08" db="UniProtKB">
        <authorList>
            <consortium name="Ensembl"/>
        </authorList>
    </citation>
    <scope>IDENTIFICATION</scope>
</reference>
<dbReference type="Pfam" id="PF00089">
    <property type="entry name" value="Trypsin"/>
    <property type="match status" value="1"/>
</dbReference>
<keyword evidence="5" id="KW-1015">Disulfide bond</keyword>
<dbReference type="InterPro" id="IPR001314">
    <property type="entry name" value="Peptidase_S1A"/>
</dbReference>
<evidence type="ECO:0000256" key="2">
    <source>
        <dbReference type="ARBA" id="ARBA00022670"/>
    </source>
</evidence>
<accession>A0A670JF40</accession>
<dbReference type="GO" id="GO:0004252">
    <property type="term" value="F:serine-type endopeptidase activity"/>
    <property type="evidence" value="ECO:0007669"/>
    <property type="project" value="InterPro"/>
</dbReference>
<dbReference type="Gene3D" id="2.40.10.10">
    <property type="entry name" value="Trypsin-like serine proteases"/>
    <property type="match status" value="2"/>
</dbReference>
<dbReference type="AlphaFoldDB" id="A0A670JF40"/>